<dbReference type="InterPro" id="IPR029044">
    <property type="entry name" value="Nucleotide-diphossugar_trans"/>
</dbReference>
<name>A0A541B816_9NOCA</name>
<reference evidence="1 2" key="1">
    <citation type="submission" date="2019-06" db="EMBL/GenBank/DDBJ databases">
        <title>Rhodococcus spaelei sp. nov., isolated from a cave.</title>
        <authorList>
            <person name="Lee S.D."/>
        </authorList>
    </citation>
    <scope>NUCLEOTIDE SEQUENCE [LARGE SCALE GENOMIC DNA]</scope>
    <source>
        <strain evidence="1 2">C9-5</strain>
    </source>
</reference>
<dbReference type="AlphaFoldDB" id="A0A541B816"/>
<dbReference type="OrthoDB" id="9798250at2"/>
<evidence type="ECO:0000313" key="1">
    <source>
        <dbReference type="EMBL" id="TQF68466.1"/>
    </source>
</evidence>
<accession>A0A541B816</accession>
<evidence type="ECO:0000313" key="2">
    <source>
        <dbReference type="Proteomes" id="UP000316256"/>
    </source>
</evidence>
<dbReference type="Proteomes" id="UP000316256">
    <property type="component" value="Unassembled WGS sequence"/>
</dbReference>
<gene>
    <name evidence="1" type="ORF">FK531_14470</name>
</gene>
<dbReference type="PANTHER" id="PTHR36529:SF1">
    <property type="entry name" value="GLYCOSYLTRANSFERASE"/>
    <property type="match status" value="1"/>
</dbReference>
<organism evidence="1 2">
    <name type="scientific">Rhodococcus spelaei</name>
    <dbReference type="NCBI Taxonomy" id="2546320"/>
    <lineage>
        <taxon>Bacteria</taxon>
        <taxon>Bacillati</taxon>
        <taxon>Actinomycetota</taxon>
        <taxon>Actinomycetes</taxon>
        <taxon>Mycobacteriales</taxon>
        <taxon>Nocardiaceae</taxon>
        <taxon>Rhodococcus</taxon>
    </lineage>
</organism>
<dbReference type="Pfam" id="PF09837">
    <property type="entry name" value="DUF2064"/>
    <property type="match status" value="1"/>
</dbReference>
<protein>
    <submittedName>
        <fullName evidence="1">DUF2064 domain-containing protein</fullName>
    </submittedName>
</protein>
<dbReference type="PANTHER" id="PTHR36529">
    <property type="entry name" value="SLL1095 PROTEIN"/>
    <property type="match status" value="1"/>
</dbReference>
<dbReference type="SUPFAM" id="SSF53448">
    <property type="entry name" value="Nucleotide-diphospho-sugar transferases"/>
    <property type="match status" value="1"/>
</dbReference>
<dbReference type="Gene3D" id="3.90.550.10">
    <property type="entry name" value="Spore Coat Polysaccharide Biosynthesis Protein SpsA, Chain A"/>
    <property type="match status" value="1"/>
</dbReference>
<sequence>MTRCALLVVSKAPVPGQAKTRLSPALSPGDAAELASASLRDTLQAVRAAPVATRIVALTGDLGAARHGAEIAGLLHDFVVIPQRGAGFARRLVNAHADASAIGRCPVLQIGMDTPQVTPELLGAAAATLARTEVDAVFGAATDGGWWALGVTSPTMAEILADIAPSRRDTGACTLHALRQCGCRVTELAVLSDVDTLDDARRVSGEVAEGSSFRAVFRALSRSGRDDVG</sequence>
<keyword evidence="2" id="KW-1185">Reference proteome</keyword>
<dbReference type="EMBL" id="VIGH01000006">
    <property type="protein sequence ID" value="TQF68466.1"/>
    <property type="molecule type" value="Genomic_DNA"/>
</dbReference>
<proteinExistence type="predicted"/>
<dbReference type="InterPro" id="IPR018641">
    <property type="entry name" value="Trfase_1_rSAM/seldom-assoc"/>
</dbReference>
<comment type="caution">
    <text evidence="1">The sequence shown here is derived from an EMBL/GenBank/DDBJ whole genome shotgun (WGS) entry which is preliminary data.</text>
</comment>